<feature type="transmembrane region" description="Helical" evidence="5">
    <location>
        <begin position="6"/>
        <end position="27"/>
    </location>
</feature>
<evidence type="ECO:0000256" key="4">
    <source>
        <dbReference type="RuleBase" id="RU363099"/>
    </source>
</evidence>
<evidence type="ECO:0000256" key="3">
    <source>
        <dbReference type="ARBA" id="ARBA00022525"/>
    </source>
</evidence>
<proteinExistence type="inferred from homology"/>
<dbReference type="InterPro" id="IPR044859">
    <property type="entry name" value="Allene_oxi_cyc_Dirigent"/>
</dbReference>
<protein>
    <recommendedName>
        <fullName evidence="4">Dirigent protein</fullName>
    </recommendedName>
</protein>
<dbReference type="Gene3D" id="2.40.480.10">
    <property type="entry name" value="Allene oxide cyclase-like"/>
    <property type="match status" value="1"/>
</dbReference>
<dbReference type="PANTHER" id="PTHR21495">
    <property type="entry name" value="NUCLEOPORIN-RELATED"/>
    <property type="match status" value="1"/>
</dbReference>
<evidence type="ECO:0000313" key="8">
    <source>
        <dbReference type="EMBL" id="SPD24325.1"/>
    </source>
</evidence>
<dbReference type="GO" id="GO:0048046">
    <property type="term" value="C:apoplast"/>
    <property type="evidence" value="ECO:0007669"/>
    <property type="project" value="UniProtKB-SubCell"/>
</dbReference>
<accession>A0A2N9H9W5</accession>
<dbReference type="InterPro" id="IPR004265">
    <property type="entry name" value="Dirigent"/>
</dbReference>
<dbReference type="Pfam" id="PF03018">
    <property type="entry name" value="Dirigent"/>
    <property type="match status" value="1"/>
</dbReference>
<evidence type="ECO:0000256" key="2">
    <source>
        <dbReference type="ARBA" id="ARBA00011738"/>
    </source>
</evidence>
<comment type="subunit">
    <text evidence="2 4">Homodimer.</text>
</comment>
<keyword evidence="5" id="KW-1133">Transmembrane helix</keyword>
<keyword evidence="5" id="KW-0472">Membrane</keyword>
<dbReference type="EMBL" id="OIVN01003435">
    <property type="protein sequence ID" value="SPD11180.1"/>
    <property type="molecule type" value="Genomic_DNA"/>
</dbReference>
<gene>
    <name evidence="6" type="ORF">FSB_LOCUS39058</name>
    <name evidence="7" type="ORF">FSB_LOCUS39062</name>
    <name evidence="8" type="ORF">FSB_LOCUS52207</name>
</gene>
<dbReference type="AlphaFoldDB" id="A0A2N9H9W5"/>
<comment type="function">
    <text evidence="4">Dirigent proteins impart stereoselectivity on the phenoxy radical-coupling reaction, yielding optically active lignans from two molecules of coniferyl alcohol in the biosynthesis of lignans, flavonolignans, and alkaloids and thus plays a central role in plant secondary metabolism.</text>
</comment>
<evidence type="ECO:0000313" key="7">
    <source>
        <dbReference type="EMBL" id="SPD11180.1"/>
    </source>
</evidence>
<keyword evidence="5" id="KW-0812">Transmembrane</keyword>
<dbReference type="EMBL" id="OIVN01003435">
    <property type="protein sequence ID" value="SPD11176.1"/>
    <property type="molecule type" value="Genomic_DNA"/>
</dbReference>
<keyword evidence="4" id="KW-0052">Apoplast</keyword>
<dbReference type="EMBL" id="OIVN01005878">
    <property type="protein sequence ID" value="SPD24325.1"/>
    <property type="molecule type" value="Genomic_DNA"/>
</dbReference>
<comment type="similarity">
    <text evidence="1 4">Belongs to the plant dirigent protein family.</text>
</comment>
<evidence type="ECO:0000256" key="5">
    <source>
        <dbReference type="SAM" id="Phobius"/>
    </source>
</evidence>
<organism evidence="6">
    <name type="scientific">Fagus sylvatica</name>
    <name type="common">Beechnut</name>
    <dbReference type="NCBI Taxonomy" id="28930"/>
    <lineage>
        <taxon>Eukaryota</taxon>
        <taxon>Viridiplantae</taxon>
        <taxon>Streptophyta</taxon>
        <taxon>Embryophyta</taxon>
        <taxon>Tracheophyta</taxon>
        <taxon>Spermatophyta</taxon>
        <taxon>Magnoliopsida</taxon>
        <taxon>eudicotyledons</taxon>
        <taxon>Gunneridae</taxon>
        <taxon>Pentapetalae</taxon>
        <taxon>rosids</taxon>
        <taxon>fabids</taxon>
        <taxon>Fagales</taxon>
        <taxon>Fagaceae</taxon>
        <taxon>Fagus</taxon>
    </lineage>
</organism>
<dbReference type="GO" id="GO:0009699">
    <property type="term" value="P:phenylpropanoid biosynthetic process"/>
    <property type="evidence" value="ECO:0007669"/>
    <property type="project" value="UniProtKB-ARBA"/>
</dbReference>
<evidence type="ECO:0000256" key="1">
    <source>
        <dbReference type="ARBA" id="ARBA00010746"/>
    </source>
</evidence>
<comment type="subcellular location">
    <subcellularLocation>
        <location evidence="4">Secreted</location>
        <location evidence="4">Extracellular space</location>
        <location evidence="4">Apoplast</location>
    </subcellularLocation>
</comment>
<keyword evidence="3 4" id="KW-0964">Secreted</keyword>
<name>A0A2N9H9W5_FAGSY</name>
<sequence>MARILPVLASQVTIFVLILSLSTILVIGEKKSHFWFYWHGEDPTSVQVVGPPQSTSTSFDVINLIENPLTLDPQVSSKVVGKAQGFYASAPQQNASLLMVMNFAFTDGEYKGSTITVLGTNPEFNTIMEMPVLGGTGVFRFSRGYAQASTHTVDPKTGNAIVEYNVYVQQD</sequence>
<evidence type="ECO:0000313" key="6">
    <source>
        <dbReference type="EMBL" id="SPD11176.1"/>
    </source>
</evidence>
<reference evidence="6" key="1">
    <citation type="submission" date="2018-02" db="EMBL/GenBank/DDBJ databases">
        <authorList>
            <person name="Cohen D.B."/>
            <person name="Kent A.D."/>
        </authorList>
    </citation>
    <scope>NUCLEOTIDE SEQUENCE</scope>
</reference>